<dbReference type="AlphaFoldDB" id="A0A6G0TXG2"/>
<comment type="caution">
    <text evidence="1">The sequence shown here is derived from an EMBL/GenBank/DDBJ whole genome shotgun (WGS) entry which is preliminary data.</text>
</comment>
<name>A0A6G0TXG2_APHGL</name>
<organism evidence="1 2">
    <name type="scientific">Aphis glycines</name>
    <name type="common">Soybean aphid</name>
    <dbReference type="NCBI Taxonomy" id="307491"/>
    <lineage>
        <taxon>Eukaryota</taxon>
        <taxon>Metazoa</taxon>
        <taxon>Ecdysozoa</taxon>
        <taxon>Arthropoda</taxon>
        <taxon>Hexapoda</taxon>
        <taxon>Insecta</taxon>
        <taxon>Pterygota</taxon>
        <taxon>Neoptera</taxon>
        <taxon>Paraneoptera</taxon>
        <taxon>Hemiptera</taxon>
        <taxon>Sternorrhyncha</taxon>
        <taxon>Aphidomorpha</taxon>
        <taxon>Aphidoidea</taxon>
        <taxon>Aphididae</taxon>
        <taxon>Aphidini</taxon>
        <taxon>Aphis</taxon>
        <taxon>Aphis</taxon>
    </lineage>
</organism>
<evidence type="ECO:0000313" key="2">
    <source>
        <dbReference type="Proteomes" id="UP000475862"/>
    </source>
</evidence>
<accession>A0A6G0TXG2</accession>
<dbReference type="EMBL" id="VYZN01000013">
    <property type="protein sequence ID" value="KAE9540972.1"/>
    <property type="molecule type" value="Genomic_DNA"/>
</dbReference>
<keyword evidence="2" id="KW-1185">Reference proteome</keyword>
<reference evidence="1 2" key="1">
    <citation type="submission" date="2019-08" db="EMBL/GenBank/DDBJ databases">
        <title>The genome of the soybean aphid Biotype 1, its phylome, world population structure and adaptation to the North American continent.</title>
        <authorList>
            <person name="Giordano R."/>
            <person name="Donthu R.K."/>
            <person name="Hernandez A.G."/>
            <person name="Wright C.L."/>
            <person name="Zimin A.V."/>
        </authorList>
    </citation>
    <scope>NUCLEOTIDE SEQUENCE [LARGE SCALE GENOMIC DNA]</scope>
    <source>
        <tissue evidence="1">Whole aphids</tissue>
    </source>
</reference>
<proteinExistence type="predicted"/>
<evidence type="ECO:0000313" key="1">
    <source>
        <dbReference type="EMBL" id="KAE9540972.1"/>
    </source>
</evidence>
<dbReference type="Proteomes" id="UP000475862">
    <property type="component" value="Unassembled WGS sequence"/>
</dbReference>
<protein>
    <submittedName>
        <fullName evidence="1">Uncharacterized protein</fullName>
    </submittedName>
</protein>
<gene>
    <name evidence="1" type="ORF">AGLY_004217</name>
</gene>
<sequence length="278" mass="31987">MRPLGSQTHPNNEAVILTMRQTERIDQHRYQSTAVNHQGRLSMTIDIKINWLSKVDIAKNAPTLIPLDKQDVVWLVIAAIYFMNFFTRSLCSTGLNIHYGKRTLYYLLFDFYDTDTEKIHEQYNIPKFFLLLDKVHPKRFSFIVCLFPEVSRRKNVHQHNFNNTSFEIVLSLYGMRMNLCCKRPEPCLTSLDVKKIKTFTWFPKTPKEQAVETSVEPNQTAANLEGRLSMNACEHATKPCPSSVIKNRPGTAERTLIHAPRHVPAAPNTISIDNPDSI</sequence>